<reference evidence="1" key="1">
    <citation type="submission" date="2023-07" db="EMBL/GenBank/DDBJ databases">
        <title>Sorghum-associated microbial communities from plants grown in Nebraska, USA.</title>
        <authorList>
            <person name="Schachtman D."/>
        </authorList>
    </citation>
    <scope>NUCLEOTIDE SEQUENCE</scope>
    <source>
        <strain evidence="1">DS3754</strain>
    </source>
</reference>
<comment type="caution">
    <text evidence="1">The sequence shown here is derived from an EMBL/GenBank/DDBJ whole genome shotgun (WGS) entry which is preliminary data.</text>
</comment>
<dbReference type="AlphaFoldDB" id="A0AAW8D454"/>
<dbReference type="Proteomes" id="UP001242045">
    <property type="component" value="Unassembled WGS sequence"/>
</dbReference>
<proteinExistence type="predicted"/>
<evidence type="ECO:0008006" key="3">
    <source>
        <dbReference type="Google" id="ProtNLM"/>
    </source>
</evidence>
<name>A0AAW8D454_9BURK</name>
<protein>
    <recommendedName>
        <fullName evidence="3">ArsR family transcriptional regulator</fullName>
    </recommendedName>
</protein>
<dbReference type="CDD" id="cd10451">
    <property type="entry name" value="GIY-YIG_LuxR_like"/>
    <property type="match status" value="1"/>
</dbReference>
<sequence>MNMPQETRRALVRKYKETVLPAGVFVIRNTLNGRVYVSSSLDVEGAMNRARFELGLRSHRNKALVRDWIAHGAEHFSFEVIDRVKERDDDPAFDRAAELEKLLELWRDELQCTGDKGYNTP</sequence>
<organism evidence="1 2">
    <name type="scientific">Variovorax boronicumulans</name>
    <dbReference type="NCBI Taxonomy" id="436515"/>
    <lineage>
        <taxon>Bacteria</taxon>
        <taxon>Pseudomonadati</taxon>
        <taxon>Pseudomonadota</taxon>
        <taxon>Betaproteobacteria</taxon>
        <taxon>Burkholderiales</taxon>
        <taxon>Comamonadaceae</taxon>
        <taxon>Variovorax</taxon>
    </lineage>
</organism>
<accession>A0AAW8D454</accession>
<evidence type="ECO:0000313" key="1">
    <source>
        <dbReference type="EMBL" id="MDP9895538.1"/>
    </source>
</evidence>
<gene>
    <name evidence="1" type="ORF">J2W31_004665</name>
</gene>
<dbReference type="InterPro" id="IPR035901">
    <property type="entry name" value="GIY-YIG_endonuc_sf"/>
</dbReference>
<dbReference type="RefSeq" id="WP_307686182.1">
    <property type="nucleotide sequence ID" value="NZ_JAUSRD010000013.1"/>
</dbReference>
<dbReference type="Gene3D" id="3.40.1440.10">
    <property type="entry name" value="GIY-YIG endonuclease"/>
    <property type="match status" value="1"/>
</dbReference>
<dbReference type="EMBL" id="JAUSRD010000013">
    <property type="protein sequence ID" value="MDP9895538.1"/>
    <property type="molecule type" value="Genomic_DNA"/>
</dbReference>
<dbReference type="SUPFAM" id="SSF82771">
    <property type="entry name" value="GIY-YIG endonuclease"/>
    <property type="match status" value="1"/>
</dbReference>
<evidence type="ECO:0000313" key="2">
    <source>
        <dbReference type="Proteomes" id="UP001242045"/>
    </source>
</evidence>